<protein>
    <submittedName>
        <fullName evidence="2">N-acetylglucosamine kinase</fullName>
    </submittedName>
</protein>
<dbReference type="Gene3D" id="3.30.420.40">
    <property type="match status" value="2"/>
</dbReference>
<dbReference type="Pfam" id="PF01869">
    <property type="entry name" value="BcrAD_BadFG"/>
    <property type="match status" value="1"/>
</dbReference>
<dbReference type="PANTHER" id="PTHR43190">
    <property type="entry name" value="N-ACETYL-D-GLUCOSAMINE KINASE"/>
    <property type="match status" value="1"/>
</dbReference>
<dbReference type="PANTHER" id="PTHR43190:SF3">
    <property type="entry name" value="N-ACETYL-D-GLUCOSAMINE KINASE"/>
    <property type="match status" value="1"/>
</dbReference>
<dbReference type="FunCoup" id="A0A0N8VLB1">
    <property type="interactions" value="111"/>
</dbReference>
<name>A0A0N8VLB1_9ARCH</name>
<keyword evidence="3" id="KW-1185">Reference proteome</keyword>
<accession>A0A0N8VLB1</accession>
<dbReference type="InterPro" id="IPR043129">
    <property type="entry name" value="ATPase_NBD"/>
</dbReference>
<dbReference type="AlphaFoldDB" id="A0A0N8VLB1"/>
<comment type="caution">
    <text evidence="2">The sequence shown here is derived from an EMBL/GenBank/DDBJ whole genome shotgun (WGS) entry which is preliminary data.</text>
</comment>
<dbReference type="GO" id="GO:0016301">
    <property type="term" value="F:kinase activity"/>
    <property type="evidence" value="ECO:0007669"/>
    <property type="project" value="UniProtKB-KW"/>
</dbReference>
<dbReference type="Proteomes" id="UP000050301">
    <property type="component" value="Unassembled WGS sequence"/>
</dbReference>
<organism evidence="2 3">
    <name type="scientific">Acidiplasma cupricumulans</name>
    <dbReference type="NCBI Taxonomy" id="312540"/>
    <lineage>
        <taxon>Archaea</taxon>
        <taxon>Methanobacteriati</taxon>
        <taxon>Thermoplasmatota</taxon>
        <taxon>Thermoplasmata</taxon>
        <taxon>Thermoplasmatales</taxon>
        <taxon>Ferroplasmaceae</taxon>
        <taxon>Acidiplasma</taxon>
    </lineage>
</organism>
<sequence>MILAVDGGGTKTFSAIIDENNLRVVGIGVAGPSNVRSVSKSTSKGNIIRSINRAKRMARCNDIKKSIYGIAGYGDSAYHTDEVNSIVKSINKDAVITNDGEAAVNLVTLGSDGIVAAVGTGSVGSYINNGRMHRIGGWSYLTDDAASGFWIARRALEMCEKSYDGLIEKTVLIKKFEDYFKMPLREVVANLEKHFDKRLMASLAIIVDESSSQNDEVSMHILKSAFGEIKLMLDGMRKNFHRDVTMGVLGGVMQSKLIRTYLKEEFNDIKIFYGYHAAIGNAIKLLNIREESIRDELIRDVDNMLVHLSQVEKDLLFIK</sequence>
<gene>
    <name evidence="2" type="ORF">AOG55_04935</name>
</gene>
<keyword evidence="2" id="KW-0418">Kinase</keyword>
<dbReference type="InterPro" id="IPR002731">
    <property type="entry name" value="ATPase_BadF"/>
</dbReference>
<dbReference type="RefSeq" id="WP_048102101.1">
    <property type="nucleotide sequence ID" value="NZ_LKBH01000065.1"/>
</dbReference>
<dbReference type="SUPFAM" id="SSF53067">
    <property type="entry name" value="Actin-like ATPase domain"/>
    <property type="match status" value="2"/>
</dbReference>
<feature type="domain" description="ATPase BadF/BadG/BcrA/BcrD type" evidence="1">
    <location>
        <begin position="5"/>
        <end position="282"/>
    </location>
</feature>
<evidence type="ECO:0000313" key="2">
    <source>
        <dbReference type="EMBL" id="KQB36028.1"/>
    </source>
</evidence>
<dbReference type="EMBL" id="LKBH01000065">
    <property type="protein sequence ID" value="KQB36028.1"/>
    <property type="molecule type" value="Genomic_DNA"/>
</dbReference>
<proteinExistence type="predicted"/>
<dbReference type="InParanoid" id="A0A0N8VLB1"/>
<keyword evidence="2" id="KW-0808">Transferase</keyword>
<evidence type="ECO:0000313" key="3">
    <source>
        <dbReference type="Proteomes" id="UP000050301"/>
    </source>
</evidence>
<dbReference type="GeneID" id="84222101"/>
<dbReference type="InterPro" id="IPR052519">
    <property type="entry name" value="Euk-type_GlcNAc_Kinase"/>
</dbReference>
<reference evidence="2 3" key="1">
    <citation type="submission" date="2015-09" db="EMBL/GenBank/DDBJ databases">
        <title>Heavy metals and arsenic resistance mechanisms in polyextremophilic archaea of the family Ferroplasmaceae.</title>
        <authorList>
            <person name="Bulaev A.G."/>
            <person name="Kanygina A.V."/>
        </authorList>
    </citation>
    <scope>NUCLEOTIDE SEQUENCE [LARGE SCALE GENOMIC DNA]</scope>
    <source>
        <strain evidence="2 3">BH2</strain>
    </source>
</reference>
<evidence type="ECO:0000259" key="1">
    <source>
        <dbReference type="Pfam" id="PF01869"/>
    </source>
</evidence>